<keyword evidence="1" id="KW-1133">Transmembrane helix</keyword>
<comment type="caution">
    <text evidence="2">The sequence shown here is derived from an EMBL/GenBank/DDBJ whole genome shotgun (WGS) entry which is preliminary data.</text>
</comment>
<keyword evidence="3" id="KW-1185">Reference proteome</keyword>
<reference evidence="2 3" key="1">
    <citation type="submission" date="2020-08" db="EMBL/GenBank/DDBJ databases">
        <title>Functional genomics of gut bacteria from endangered species of beetles.</title>
        <authorList>
            <person name="Carlos-Shanley C."/>
        </authorList>
    </citation>
    <scope>NUCLEOTIDE SEQUENCE [LARGE SCALE GENOMIC DNA]</scope>
    <source>
        <strain evidence="2 3">S00142</strain>
    </source>
</reference>
<dbReference type="Proteomes" id="UP000561681">
    <property type="component" value="Unassembled WGS sequence"/>
</dbReference>
<organism evidence="2 3">
    <name type="scientific">Flavobacterium nitrogenifigens</name>
    <dbReference type="NCBI Taxonomy" id="1617283"/>
    <lineage>
        <taxon>Bacteria</taxon>
        <taxon>Pseudomonadati</taxon>
        <taxon>Bacteroidota</taxon>
        <taxon>Flavobacteriia</taxon>
        <taxon>Flavobacteriales</taxon>
        <taxon>Flavobacteriaceae</taxon>
        <taxon>Flavobacterium</taxon>
    </lineage>
</organism>
<feature type="transmembrane region" description="Helical" evidence="1">
    <location>
        <begin position="12"/>
        <end position="32"/>
    </location>
</feature>
<keyword evidence="1" id="KW-0812">Transmembrane</keyword>
<accession>A0A7W7NA31</accession>
<evidence type="ECO:0000256" key="1">
    <source>
        <dbReference type="SAM" id="Phobius"/>
    </source>
</evidence>
<protein>
    <submittedName>
        <fullName evidence="2">Uncharacterized protein</fullName>
    </submittedName>
</protein>
<name>A0A7W7NA31_9FLAO</name>
<keyword evidence="1" id="KW-0472">Membrane</keyword>
<evidence type="ECO:0000313" key="2">
    <source>
        <dbReference type="EMBL" id="MBB4804062.1"/>
    </source>
</evidence>
<gene>
    <name evidence="2" type="ORF">HNP37_004142</name>
</gene>
<proteinExistence type="predicted"/>
<evidence type="ECO:0000313" key="3">
    <source>
        <dbReference type="Proteomes" id="UP000561681"/>
    </source>
</evidence>
<dbReference type="EMBL" id="JACHLD010000007">
    <property type="protein sequence ID" value="MBB4804062.1"/>
    <property type="molecule type" value="Genomic_DNA"/>
</dbReference>
<sequence>MLNTNQSKKKNSWEYFVVITAIATFVLFLFHMEVIA</sequence>
<dbReference type="AlphaFoldDB" id="A0A7W7NA31"/>